<feature type="transmembrane region" description="Helical" evidence="1">
    <location>
        <begin position="105"/>
        <end position="123"/>
    </location>
</feature>
<name>A0A0L8APC1_9BACT</name>
<keyword evidence="1" id="KW-0472">Membrane</keyword>
<comment type="caution">
    <text evidence="2">The sequence shown here is derived from an EMBL/GenBank/DDBJ whole genome shotgun (WGS) entry which is preliminary data.</text>
</comment>
<evidence type="ECO:0000313" key="2">
    <source>
        <dbReference type="EMBL" id="KOF04081.1"/>
    </source>
</evidence>
<reference evidence="3" key="1">
    <citation type="submission" date="2014-11" db="EMBL/GenBank/DDBJ databases">
        <title>Genome sequencing of Roseivirga sp. D-25.</title>
        <authorList>
            <person name="Selvaratnam C."/>
            <person name="Thevarajoo S."/>
            <person name="Goh K.M."/>
            <person name="Eee R."/>
            <person name="Chan K.-G."/>
            <person name="Chong C.S."/>
        </authorList>
    </citation>
    <scope>NUCLEOTIDE SEQUENCE [LARGE SCALE GENOMIC DNA]</scope>
    <source>
        <strain evidence="3">D-25</strain>
    </source>
</reference>
<feature type="transmembrane region" description="Helical" evidence="1">
    <location>
        <begin position="37"/>
        <end position="56"/>
    </location>
</feature>
<dbReference type="AlphaFoldDB" id="A0A0L8APC1"/>
<keyword evidence="1" id="KW-0812">Transmembrane</keyword>
<evidence type="ECO:0008006" key="4">
    <source>
        <dbReference type="Google" id="ProtNLM"/>
    </source>
</evidence>
<proteinExistence type="predicted"/>
<feature type="transmembrane region" description="Helical" evidence="1">
    <location>
        <begin position="157"/>
        <end position="179"/>
    </location>
</feature>
<accession>A0A0L8APC1</accession>
<gene>
    <name evidence="2" type="ORF">OB69_03590</name>
</gene>
<evidence type="ECO:0000313" key="3">
    <source>
        <dbReference type="Proteomes" id="UP000036908"/>
    </source>
</evidence>
<keyword evidence="3" id="KW-1185">Reference proteome</keyword>
<feature type="transmembrane region" description="Helical" evidence="1">
    <location>
        <begin position="200"/>
        <end position="225"/>
    </location>
</feature>
<dbReference type="EMBL" id="JSVA01000004">
    <property type="protein sequence ID" value="KOF04081.1"/>
    <property type="molecule type" value="Genomic_DNA"/>
</dbReference>
<feature type="transmembrane region" description="Helical" evidence="1">
    <location>
        <begin position="76"/>
        <end position="99"/>
    </location>
</feature>
<dbReference type="Proteomes" id="UP000036908">
    <property type="component" value="Unassembled WGS sequence"/>
</dbReference>
<dbReference type="RefSeq" id="WP_053222313.1">
    <property type="nucleotide sequence ID" value="NZ_JSVA01000004.1"/>
</dbReference>
<feature type="transmembrane region" description="Helical" evidence="1">
    <location>
        <begin position="133"/>
        <end position="151"/>
    </location>
</feature>
<dbReference type="OrthoDB" id="976812at2"/>
<evidence type="ECO:0000256" key="1">
    <source>
        <dbReference type="SAM" id="Phobius"/>
    </source>
</evidence>
<organism evidence="2 3">
    <name type="scientific">Roseivirga seohaensis subsp. aquiponti</name>
    <dbReference type="NCBI Taxonomy" id="1566026"/>
    <lineage>
        <taxon>Bacteria</taxon>
        <taxon>Pseudomonadati</taxon>
        <taxon>Bacteroidota</taxon>
        <taxon>Cytophagia</taxon>
        <taxon>Cytophagales</taxon>
        <taxon>Roseivirgaceae</taxon>
        <taxon>Roseivirga</taxon>
    </lineage>
</organism>
<feature type="transmembrane region" description="Helical" evidence="1">
    <location>
        <begin position="237"/>
        <end position="255"/>
    </location>
</feature>
<keyword evidence="1" id="KW-1133">Transmembrane helix</keyword>
<dbReference type="PATRIC" id="fig|1566026.4.peg.2489"/>
<sequence length="279" mass="32013">MRKLLILIQNLSLDVTTGAIICSLYVARLFGVTLENSMLIGLGVAIWLIYTVDHLFDAKKSIGYSTNQRHAFHQKYFKPIASVAFMVFLVGAFNLYYLPWVTTKLGLILALLVAIYIGSLHLLKLKKTWHKEFLAAIIYSFGIFVAPLSLLEHWDIFVFYVFIVFFLIVITNLLIFPMFEYENDKNDDIQSIATLYDSAFVGKLATAILVFNVLLIVGGMVYLNPVMTGARWLSSEYILFMMTLVLAMLLMFPNFFQRNDRYRLVGDGIFFFPLIYLLL</sequence>
<feature type="transmembrane region" description="Helical" evidence="1">
    <location>
        <begin position="12"/>
        <end position="31"/>
    </location>
</feature>
<protein>
    <recommendedName>
        <fullName evidence="4">Prenyltransferase</fullName>
    </recommendedName>
</protein>